<evidence type="ECO:0000256" key="6">
    <source>
        <dbReference type="RuleBase" id="RU362125"/>
    </source>
</evidence>
<dbReference type="InterPro" id="IPR009075">
    <property type="entry name" value="AcylCo_DH/oxidase_C"/>
</dbReference>
<dbReference type="Pfam" id="PF00441">
    <property type="entry name" value="Acyl-CoA_dh_1"/>
    <property type="match status" value="1"/>
</dbReference>
<organism evidence="10 11">
    <name type="scientific">Flexivirga oryzae</name>
    <dbReference type="NCBI Taxonomy" id="1794944"/>
    <lineage>
        <taxon>Bacteria</taxon>
        <taxon>Bacillati</taxon>
        <taxon>Actinomycetota</taxon>
        <taxon>Actinomycetes</taxon>
        <taxon>Micrococcales</taxon>
        <taxon>Dermacoccaceae</taxon>
        <taxon>Flexivirga</taxon>
    </lineage>
</organism>
<keyword evidence="3 6" id="KW-0285">Flavoprotein</keyword>
<gene>
    <name evidence="10" type="ORF">FHU39_004298</name>
</gene>
<sequence length="393" mass="42993">MRLQLSDEDAAFQQQMRDFFTTEIPADLRERWASGGEVSADDIRESQRLLNAAGLAVPHWPVEWGGKDWTQLQRHLYLQEMQAASVPPPLAFNASMVGPVIATFGSQEQKERFLPATANLDIWWCQGFSEPNAGSDLASLRTEAVLDGDEWVVNGQKTWTTLGQHADWIFALVRTEPDAPKKQMGISFLLIDMKTPGITVRPIQLIDGGHEVNEVFFDNVRVPADQLVGERGKGWTIAKFLLGNERVGVAPVGTIKRALASAKGYAAAARSGEGTLLQEPLVAARFAELETQLAALELTVLRVAANSRGEKPDPASSILKLRGSQLQQDVFEFTIDIAGPASLEWQQPDDTDLQSWAAVATPTYLNFRKASIYGGSNEVQRSIIASGILGLKG</sequence>
<dbReference type="Pfam" id="PF02770">
    <property type="entry name" value="Acyl-CoA_dh_M"/>
    <property type="match status" value="1"/>
</dbReference>
<dbReference type="InterPro" id="IPR009100">
    <property type="entry name" value="AcylCoA_DH/oxidase_NM_dom_sf"/>
</dbReference>
<dbReference type="FunFam" id="2.40.110.10:FF:000011">
    <property type="entry name" value="Acyl-CoA dehydrogenase FadE34"/>
    <property type="match status" value="1"/>
</dbReference>
<dbReference type="InterPro" id="IPR052161">
    <property type="entry name" value="Mycobact_Acyl-CoA_DH"/>
</dbReference>
<evidence type="ECO:0000256" key="4">
    <source>
        <dbReference type="ARBA" id="ARBA00022827"/>
    </source>
</evidence>
<dbReference type="SUPFAM" id="SSF47203">
    <property type="entry name" value="Acyl-CoA dehydrogenase C-terminal domain-like"/>
    <property type="match status" value="1"/>
</dbReference>
<dbReference type="GO" id="GO:0016627">
    <property type="term" value="F:oxidoreductase activity, acting on the CH-CH group of donors"/>
    <property type="evidence" value="ECO:0007669"/>
    <property type="project" value="InterPro"/>
</dbReference>
<dbReference type="InterPro" id="IPR036250">
    <property type="entry name" value="AcylCo_DH-like_C"/>
</dbReference>
<accession>A0A839NF56</accession>
<dbReference type="Proteomes" id="UP000559182">
    <property type="component" value="Unassembled WGS sequence"/>
</dbReference>
<dbReference type="Gene3D" id="1.10.540.10">
    <property type="entry name" value="Acyl-CoA dehydrogenase/oxidase, N-terminal domain"/>
    <property type="match status" value="1"/>
</dbReference>
<dbReference type="PANTHER" id="PTHR43292">
    <property type="entry name" value="ACYL-COA DEHYDROGENASE"/>
    <property type="match status" value="1"/>
</dbReference>
<dbReference type="PANTHER" id="PTHR43292:SF3">
    <property type="entry name" value="ACYL-COA DEHYDROGENASE FADE29"/>
    <property type="match status" value="1"/>
</dbReference>
<feature type="domain" description="Acyl-CoA dehydrogenase/oxidase N-terminal" evidence="9">
    <location>
        <begin position="6"/>
        <end position="119"/>
    </location>
</feature>
<dbReference type="Gene3D" id="1.20.140.10">
    <property type="entry name" value="Butyryl-CoA Dehydrogenase, subunit A, domain 3"/>
    <property type="match status" value="1"/>
</dbReference>
<feature type="domain" description="Acyl-CoA oxidase/dehydrogenase middle" evidence="8">
    <location>
        <begin position="125"/>
        <end position="220"/>
    </location>
</feature>
<dbReference type="Pfam" id="PF02771">
    <property type="entry name" value="Acyl-CoA_dh_N"/>
    <property type="match status" value="1"/>
</dbReference>
<feature type="domain" description="Acyl-CoA dehydrogenase/oxidase C-terminal" evidence="7">
    <location>
        <begin position="232"/>
        <end position="388"/>
    </location>
</feature>
<dbReference type="InterPro" id="IPR037069">
    <property type="entry name" value="AcylCoA_DH/ox_N_sf"/>
</dbReference>
<dbReference type="InterPro" id="IPR006091">
    <property type="entry name" value="Acyl-CoA_Oxase/DH_mid-dom"/>
</dbReference>
<comment type="cofactor">
    <cofactor evidence="1 6">
        <name>FAD</name>
        <dbReference type="ChEBI" id="CHEBI:57692"/>
    </cofactor>
</comment>
<dbReference type="EMBL" id="JACHVQ010000005">
    <property type="protein sequence ID" value="MBB2894256.1"/>
    <property type="molecule type" value="Genomic_DNA"/>
</dbReference>
<evidence type="ECO:0000256" key="1">
    <source>
        <dbReference type="ARBA" id="ARBA00001974"/>
    </source>
</evidence>
<evidence type="ECO:0000313" key="10">
    <source>
        <dbReference type="EMBL" id="MBB2894256.1"/>
    </source>
</evidence>
<comment type="similarity">
    <text evidence="2 6">Belongs to the acyl-CoA dehydrogenase family.</text>
</comment>
<evidence type="ECO:0000313" key="11">
    <source>
        <dbReference type="Proteomes" id="UP000559182"/>
    </source>
</evidence>
<dbReference type="RefSeq" id="WP_183322728.1">
    <property type="nucleotide sequence ID" value="NZ_JACHVQ010000005.1"/>
</dbReference>
<dbReference type="InterPro" id="IPR013786">
    <property type="entry name" value="AcylCoA_DH/ox_N"/>
</dbReference>
<evidence type="ECO:0000259" key="9">
    <source>
        <dbReference type="Pfam" id="PF02771"/>
    </source>
</evidence>
<dbReference type="GO" id="GO:0005886">
    <property type="term" value="C:plasma membrane"/>
    <property type="evidence" value="ECO:0007669"/>
    <property type="project" value="TreeGrafter"/>
</dbReference>
<evidence type="ECO:0000259" key="8">
    <source>
        <dbReference type="Pfam" id="PF02770"/>
    </source>
</evidence>
<dbReference type="GO" id="GO:0050660">
    <property type="term" value="F:flavin adenine dinucleotide binding"/>
    <property type="evidence" value="ECO:0007669"/>
    <property type="project" value="InterPro"/>
</dbReference>
<comment type="caution">
    <text evidence="10">The sequence shown here is derived from an EMBL/GenBank/DDBJ whole genome shotgun (WGS) entry which is preliminary data.</text>
</comment>
<dbReference type="Gene3D" id="2.40.110.10">
    <property type="entry name" value="Butyryl-CoA Dehydrogenase, subunit A, domain 2"/>
    <property type="match status" value="1"/>
</dbReference>
<dbReference type="SUPFAM" id="SSF56645">
    <property type="entry name" value="Acyl-CoA dehydrogenase NM domain-like"/>
    <property type="match status" value="1"/>
</dbReference>
<name>A0A839NF56_9MICO</name>
<keyword evidence="5 6" id="KW-0560">Oxidoreductase</keyword>
<proteinExistence type="inferred from homology"/>
<keyword evidence="11" id="KW-1185">Reference proteome</keyword>
<evidence type="ECO:0008006" key="12">
    <source>
        <dbReference type="Google" id="ProtNLM"/>
    </source>
</evidence>
<evidence type="ECO:0000256" key="2">
    <source>
        <dbReference type="ARBA" id="ARBA00009347"/>
    </source>
</evidence>
<evidence type="ECO:0000256" key="3">
    <source>
        <dbReference type="ARBA" id="ARBA00022630"/>
    </source>
</evidence>
<dbReference type="AlphaFoldDB" id="A0A839NF56"/>
<evidence type="ECO:0000259" key="7">
    <source>
        <dbReference type="Pfam" id="PF00441"/>
    </source>
</evidence>
<protein>
    <recommendedName>
        <fullName evidence="12">Acyl-CoA dehydrogenase</fullName>
    </recommendedName>
</protein>
<dbReference type="InterPro" id="IPR046373">
    <property type="entry name" value="Acyl-CoA_Oxase/DH_mid-dom_sf"/>
</dbReference>
<reference evidence="10 11" key="1">
    <citation type="submission" date="2020-08" db="EMBL/GenBank/DDBJ databases">
        <title>Sequencing the genomes of 1000 actinobacteria strains.</title>
        <authorList>
            <person name="Klenk H.-P."/>
        </authorList>
    </citation>
    <scope>NUCLEOTIDE SEQUENCE [LARGE SCALE GENOMIC DNA]</scope>
    <source>
        <strain evidence="10 11">DSM 105369</strain>
    </source>
</reference>
<evidence type="ECO:0000256" key="5">
    <source>
        <dbReference type="ARBA" id="ARBA00023002"/>
    </source>
</evidence>
<keyword evidence="4 6" id="KW-0274">FAD</keyword>